<accession>A0A9P9H438</accession>
<name>A0A9P9H438_FUSSL</name>
<dbReference type="EMBL" id="JAGTJS010000012">
    <property type="protein sequence ID" value="KAH7250773.1"/>
    <property type="molecule type" value="Genomic_DNA"/>
</dbReference>
<dbReference type="AlphaFoldDB" id="A0A9P9H438"/>
<dbReference type="GO" id="GO:0044283">
    <property type="term" value="P:small molecule biosynthetic process"/>
    <property type="evidence" value="ECO:0007669"/>
    <property type="project" value="UniProtKB-ARBA"/>
</dbReference>
<reference evidence="4" key="1">
    <citation type="journal article" date="2021" name="Nat. Commun.">
        <title>Genetic determinants of endophytism in the Arabidopsis root mycobiome.</title>
        <authorList>
            <person name="Mesny F."/>
            <person name="Miyauchi S."/>
            <person name="Thiergart T."/>
            <person name="Pickel B."/>
            <person name="Atanasova L."/>
            <person name="Karlsson M."/>
            <person name="Huettel B."/>
            <person name="Barry K.W."/>
            <person name="Haridas S."/>
            <person name="Chen C."/>
            <person name="Bauer D."/>
            <person name="Andreopoulos W."/>
            <person name="Pangilinan J."/>
            <person name="LaButti K."/>
            <person name="Riley R."/>
            <person name="Lipzen A."/>
            <person name="Clum A."/>
            <person name="Drula E."/>
            <person name="Henrissat B."/>
            <person name="Kohler A."/>
            <person name="Grigoriev I.V."/>
            <person name="Martin F.M."/>
            <person name="Hacquard S."/>
        </authorList>
    </citation>
    <scope>NUCLEOTIDE SEQUENCE</scope>
    <source>
        <strain evidence="4">FSSC 5 MPI-SDFR-AT-0091</strain>
    </source>
</reference>
<dbReference type="GO" id="GO:0016787">
    <property type="term" value="F:hydrolase activity"/>
    <property type="evidence" value="ECO:0007669"/>
    <property type="project" value="UniProtKB-KW"/>
</dbReference>
<keyword evidence="5" id="KW-1185">Reference proteome</keyword>
<evidence type="ECO:0000256" key="1">
    <source>
        <dbReference type="ARBA" id="ARBA00022801"/>
    </source>
</evidence>
<evidence type="ECO:0000259" key="3">
    <source>
        <dbReference type="PROSITE" id="PS51471"/>
    </source>
</evidence>
<feature type="domain" description="Fe2OG dioxygenase" evidence="3">
    <location>
        <begin position="168"/>
        <end position="275"/>
    </location>
</feature>
<evidence type="ECO:0000313" key="4">
    <source>
        <dbReference type="EMBL" id="KAH7250773.1"/>
    </source>
</evidence>
<dbReference type="InterPro" id="IPR026992">
    <property type="entry name" value="DIOX_N"/>
</dbReference>
<gene>
    <name evidence="4" type="ORF">B0J15DRAFT_513936</name>
</gene>
<dbReference type="InterPro" id="IPR044861">
    <property type="entry name" value="IPNS-like_FE2OG_OXY"/>
</dbReference>
<proteinExistence type="inferred from homology"/>
<dbReference type="OrthoDB" id="284184at2759"/>
<dbReference type="Pfam" id="PF00561">
    <property type="entry name" value="Abhydrolase_1"/>
    <property type="match status" value="1"/>
</dbReference>
<evidence type="ECO:0000256" key="2">
    <source>
        <dbReference type="ARBA" id="ARBA00038334"/>
    </source>
</evidence>
<organism evidence="4 5">
    <name type="scientific">Fusarium solani</name>
    <name type="common">Filamentous fungus</name>
    <dbReference type="NCBI Taxonomy" id="169388"/>
    <lineage>
        <taxon>Eukaryota</taxon>
        <taxon>Fungi</taxon>
        <taxon>Dikarya</taxon>
        <taxon>Ascomycota</taxon>
        <taxon>Pezizomycotina</taxon>
        <taxon>Sordariomycetes</taxon>
        <taxon>Hypocreomycetidae</taxon>
        <taxon>Hypocreales</taxon>
        <taxon>Nectriaceae</taxon>
        <taxon>Fusarium</taxon>
        <taxon>Fusarium solani species complex</taxon>
    </lineage>
</organism>
<keyword evidence="1" id="KW-0378">Hydrolase</keyword>
<dbReference type="Pfam" id="PF03171">
    <property type="entry name" value="2OG-FeII_Oxy"/>
    <property type="match status" value="1"/>
</dbReference>
<dbReference type="InterPro" id="IPR000639">
    <property type="entry name" value="Epox_hydrolase-like"/>
</dbReference>
<dbReference type="Pfam" id="PF14226">
    <property type="entry name" value="DIOX_N"/>
    <property type="match status" value="1"/>
</dbReference>
<dbReference type="InterPro" id="IPR027443">
    <property type="entry name" value="IPNS-like_sf"/>
</dbReference>
<dbReference type="Gene3D" id="3.40.50.1820">
    <property type="entry name" value="alpha/beta hydrolase"/>
    <property type="match status" value="1"/>
</dbReference>
<protein>
    <recommendedName>
        <fullName evidence="3">Fe2OG dioxygenase domain-containing protein</fullName>
    </recommendedName>
</protein>
<evidence type="ECO:0000313" key="5">
    <source>
        <dbReference type="Proteomes" id="UP000736672"/>
    </source>
</evidence>
<comment type="similarity">
    <text evidence="2">Belongs to the AB hydrolase superfamily. Epoxide hydrolase family.</text>
</comment>
<dbReference type="PROSITE" id="PS51471">
    <property type="entry name" value="FE2OG_OXY"/>
    <property type="match status" value="1"/>
</dbReference>
<dbReference type="Gene3D" id="2.60.120.330">
    <property type="entry name" value="B-lactam Antibiotic, Isopenicillin N Synthase, Chain"/>
    <property type="match status" value="1"/>
</dbReference>
<dbReference type="SUPFAM" id="SSF51197">
    <property type="entry name" value="Clavaminate synthase-like"/>
    <property type="match status" value="1"/>
</dbReference>
<dbReference type="InterPro" id="IPR005123">
    <property type="entry name" value="Oxoglu/Fe-dep_dioxygenase_dom"/>
</dbReference>
<dbReference type="Proteomes" id="UP000736672">
    <property type="component" value="Unassembled WGS sequence"/>
</dbReference>
<dbReference type="SUPFAM" id="SSF53474">
    <property type="entry name" value="alpha/beta-Hydrolases"/>
    <property type="match status" value="1"/>
</dbReference>
<sequence>MPHRDFTSLPILDLSLSENAILTSLRVALTDVGFLYVSNHGVPQSVIDNLVHVLPKLFALPERAKREIALENSPHFLGYSAAGTETTAGRCDQREQVELATELTKAPEGSPLYDGLRGPNQWPSDLPELRPVVERYIEELTKLGERFLRLVAKALDLPDEIFFSYLSDQHRLKLVHYPASDGQNTQGVGPHKDSSGWWTFLLQASPDVKGLQVLNKAGDWIEAPAIPGTFVVNIGQAFEVVTNGVCKATTHRVLSTSNMALELPRRESFVARSGNSYSYVHIQPTSRNTTLLLLHGFPSTLSDWIHQIRHFSSKGYGILAPDLLGYGNSSKPTDVHQYRLKAMGDELIELLDHLNLPKVVGIGHDFGATLLSRIAAYHPDRWSSLVFLVVGPPKLGTPFDVDMINKMTKEFLGFEMLGYIPWIADSATSSTLENHAEAAMSLIFCRDRQAWDEWFHPLGMMKQFVTEDRRLTIGPWYTEELQKEHLKAFGVSDGYKGASRWYRMWVDNLFAPDEKGFDDFQISQPALFVVPQEPEQSMLQQQQMLASWAPKLQTVKLDAGHWIHLERPEETNTAIQKFLEAE</sequence>
<dbReference type="PANTHER" id="PTHR43329">
    <property type="entry name" value="EPOXIDE HYDROLASE"/>
    <property type="match status" value="1"/>
</dbReference>
<comment type="caution">
    <text evidence="4">The sequence shown here is derived from an EMBL/GenBank/DDBJ whole genome shotgun (WGS) entry which is preliminary data.</text>
</comment>
<dbReference type="PRINTS" id="PR00412">
    <property type="entry name" value="EPOXHYDRLASE"/>
</dbReference>
<dbReference type="InterPro" id="IPR000073">
    <property type="entry name" value="AB_hydrolase_1"/>
</dbReference>
<dbReference type="InterPro" id="IPR029058">
    <property type="entry name" value="AB_hydrolase_fold"/>
</dbReference>